<dbReference type="Proteomes" id="UP001154240">
    <property type="component" value="Unassembled WGS sequence"/>
</dbReference>
<reference evidence="6" key="1">
    <citation type="journal article" date="2022" name="bioRxiv">
        <title>Thiovibrio frasassiensisgen. nov., sp. nov., an autotrophic, elemental sulfur disproportionating bacterium isolated from sulfidic karst sediment, and proposal of Thiovibrionaceae fam. nov.</title>
        <authorList>
            <person name="Aronson H."/>
            <person name="Thomas C."/>
            <person name="Bhattacharyya M."/>
            <person name="Eckstein S."/>
            <person name="Jensen S."/>
            <person name="Barco R."/>
            <person name="Macalady J."/>
            <person name="Amend J."/>
        </authorList>
    </citation>
    <scope>NUCLEOTIDE SEQUENCE</scope>
    <source>
        <strain evidence="6">RS19-109</strain>
    </source>
</reference>
<dbReference type="PANTHER" id="PTHR30570">
    <property type="entry name" value="PERIPLASMIC PHOSPHATE BINDING COMPONENT OF PHOSPHATE ABC TRANSPORTER"/>
    <property type="match status" value="1"/>
</dbReference>
<dbReference type="AlphaFoldDB" id="A0A9X4RMD8"/>
<comment type="function">
    <text evidence="4">Involved in the system for phosphate transport across the cytoplasmic membrane.</text>
</comment>
<evidence type="ECO:0000256" key="4">
    <source>
        <dbReference type="RuleBase" id="RU367119"/>
    </source>
</evidence>
<organism evidence="6 7">
    <name type="scientific">Thiovibrio frasassiensis</name>
    <dbReference type="NCBI Taxonomy" id="2984131"/>
    <lineage>
        <taxon>Bacteria</taxon>
        <taxon>Pseudomonadati</taxon>
        <taxon>Thermodesulfobacteriota</taxon>
        <taxon>Desulfobulbia</taxon>
        <taxon>Desulfobulbales</taxon>
        <taxon>Thiovibrionaceae</taxon>
        <taxon>Thiovibrio</taxon>
    </lineage>
</organism>
<dbReference type="Pfam" id="PF12849">
    <property type="entry name" value="PBP_like_2"/>
    <property type="match status" value="1"/>
</dbReference>
<dbReference type="InterPro" id="IPR024370">
    <property type="entry name" value="PBP_domain"/>
</dbReference>
<comment type="caution">
    <text evidence="6">The sequence shown here is derived from an EMBL/GenBank/DDBJ whole genome shotgun (WGS) entry which is preliminary data.</text>
</comment>
<name>A0A9X4RMD8_9BACT</name>
<keyword evidence="4" id="KW-0592">Phosphate transport</keyword>
<keyword evidence="7" id="KW-1185">Reference proteome</keyword>
<dbReference type="Gene3D" id="3.40.190.10">
    <property type="entry name" value="Periplasmic binding protein-like II"/>
    <property type="match status" value="2"/>
</dbReference>
<evidence type="ECO:0000259" key="5">
    <source>
        <dbReference type="Pfam" id="PF12849"/>
    </source>
</evidence>
<evidence type="ECO:0000256" key="1">
    <source>
        <dbReference type="ARBA" id="ARBA00008725"/>
    </source>
</evidence>
<feature type="signal peptide" evidence="4">
    <location>
        <begin position="1"/>
        <end position="18"/>
    </location>
</feature>
<comment type="similarity">
    <text evidence="1 4">Belongs to the PstS family.</text>
</comment>
<feature type="chain" id="PRO_5041018085" description="Phosphate-binding protein" evidence="4">
    <location>
        <begin position="19"/>
        <end position="286"/>
    </location>
</feature>
<dbReference type="InterPro" id="IPR011862">
    <property type="entry name" value="Phos-bd"/>
</dbReference>
<proteinExistence type="inferred from homology"/>
<evidence type="ECO:0000256" key="2">
    <source>
        <dbReference type="ARBA" id="ARBA00022448"/>
    </source>
</evidence>
<dbReference type="PANTHER" id="PTHR30570:SF1">
    <property type="entry name" value="PHOSPHATE-BINDING PROTEIN PSTS"/>
    <property type="match status" value="1"/>
</dbReference>
<dbReference type="PROSITE" id="PS51257">
    <property type="entry name" value="PROKAR_LIPOPROTEIN"/>
    <property type="match status" value="1"/>
</dbReference>
<protein>
    <recommendedName>
        <fullName evidence="4">Phosphate-binding protein</fullName>
    </recommendedName>
</protein>
<dbReference type="SUPFAM" id="SSF53850">
    <property type="entry name" value="Periplasmic binding protein-like II"/>
    <property type="match status" value="1"/>
</dbReference>
<dbReference type="InterPro" id="IPR050811">
    <property type="entry name" value="Phosphate_ABC_transporter"/>
</dbReference>
<keyword evidence="2 4" id="KW-0813">Transport</keyword>
<dbReference type="NCBIfam" id="TIGR02136">
    <property type="entry name" value="ptsS_2"/>
    <property type="match status" value="1"/>
</dbReference>
<accession>A0A9X4RMD8</accession>
<keyword evidence="3 4" id="KW-0732">Signal</keyword>
<gene>
    <name evidence="6" type="ORF">OLX77_07915</name>
</gene>
<sequence length="286" mass="30128">MKKVALALGLLLATALTGCDSGPSQQSTPVQSLSIKGSDTMVHLVSSWTEEFMKSHPDVDISVTGGGSGTGIAALINGTTDICAASRDMKEKERKQAEGNKVSPVELSVARDGIALIVHPENPVTSLTIDQLRLIYTGKVTNWKEVGGSDTPILLLSRESSSGTFVFFQEHVLNKEDFSPSARLLPGTSALVQAVAADRGAIAYVGLGFAAEAQGKAKTLGVQASDQPSPVIPSEETVRSGAYAVSRPLFFYTNGTPNETAKQFIDFCLSPAGQKIVRETGYVPVS</sequence>
<dbReference type="EMBL" id="JAPHEH010000001">
    <property type="protein sequence ID" value="MDG4476078.1"/>
    <property type="molecule type" value="Genomic_DNA"/>
</dbReference>
<dbReference type="RefSeq" id="WP_307633047.1">
    <property type="nucleotide sequence ID" value="NZ_JAPHEH010000001.1"/>
</dbReference>
<evidence type="ECO:0000313" key="6">
    <source>
        <dbReference type="EMBL" id="MDG4476078.1"/>
    </source>
</evidence>
<evidence type="ECO:0000313" key="7">
    <source>
        <dbReference type="Proteomes" id="UP001154240"/>
    </source>
</evidence>
<evidence type="ECO:0000256" key="3">
    <source>
        <dbReference type="ARBA" id="ARBA00022729"/>
    </source>
</evidence>
<dbReference type="GO" id="GO:0042301">
    <property type="term" value="F:phosphate ion binding"/>
    <property type="evidence" value="ECO:0007669"/>
    <property type="project" value="UniProtKB-UniRule"/>
</dbReference>
<feature type="domain" description="PBP" evidence="5">
    <location>
        <begin position="24"/>
        <end position="271"/>
    </location>
</feature>
<dbReference type="CDD" id="cd13653">
    <property type="entry name" value="PBP2_phosphate_like_1"/>
    <property type="match status" value="1"/>
</dbReference>
<reference evidence="6" key="2">
    <citation type="submission" date="2022-10" db="EMBL/GenBank/DDBJ databases">
        <authorList>
            <person name="Aronson H.S."/>
        </authorList>
    </citation>
    <scope>NUCLEOTIDE SEQUENCE</scope>
    <source>
        <strain evidence="6">RS19-109</strain>
    </source>
</reference>
<dbReference type="GO" id="GO:0006817">
    <property type="term" value="P:phosphate ion transport"/>
    <property type="evidence" value="ECO:0007669"/>
    <property type="project" value="UniProtKB-UniRule"/>
</dbReference>